<evidence type="ECO:0000313" key="3">
    <source>
        <dbReference type="Proteomes" id="UP000706333"/>
    </source>
</evidence>
<feature type="region of interest" description="Disordered" evidence="1">
    <location>
        <begin position="70"/>
        <end position="99"/>
    </location>
</feature>
<organism evidence="2 3">
    <name type="scientific">Rhodobaculum claviforme</name>
    <dbReference type="NCBI Taxonomy" id="1549854"/>
    <lineage>
        <taxon>Bacteria</taxon>
        <taxon>Pseudomonadati</taxon>
        <taxon>Pseudomonadota</taxon>
        <taxon>Alphaproteobacteria</taxon>
        <taxon>Rhodobacterales</taxon>
        <taxon>Paracoccaceae</taxon>
        <taxon>Rhodobaculum</taxon>
    </lineage>
</organism>
<reference evidence="2" key="1">
    <citation type="submission" date="2017-05" db="EMBL/GenBank/DDBJ databases">
        <authorList>
            <person name="Imhoff J.F."/>
            <person name="Rahn T."/>
            <person name="Kuenzel S."/>
            <person name="Neulinger S.C."/>
        </authorList>
    </citation>
    <scope>NUCLEOTIDE SEQUENCE</scope>
    <source>
        <strain evidence="2">LMG 28126</strain>
    </source>
</reference>
<protein>
    <submittedName>
        <fullName evidence="2">Uncharacterized protein</fullName>
    </submittedName>
</protein>
<dbReference type="Proteomes" id="UP000706333">
    <property type="component" value="Unassembled WGS sequence"/>
</dbReference>
<sequence length="99" mass="10835">MPDACGDDLLEEPARNMRNLWVAVFREAISEARRNPEDRWLRTADARTVAALAGIGPDIVPLIADRVRQQHEAAAEPGNGTPRPGAACVPRRARGGRDR</sequence>
<gene>
    <name evidence="2" type="ORF">CCR87_05830</name>
</gene>
<keyword evidence="3" id="KW-1185">Reference proteome</keyword>
<evidence type="ECO:0000256" key="1">
    <source>
        <dbReference type="SAM" id="MobiDB-lite"/>
    </source>
</evidence>
<comment type="caution">
    <text evidence="2">The sequence shown here is derived from an EMBL/GenBank/DDBJ whole genome shotgun (WGS) entry which is preliminary data.</text>
</comment>
<dbReference type="RefSeq" id="WP_201156637.1">
    <property type="nucleotide sequence ID" value="NZ_NHSD01000178.1"/>
</dbReference>
<dbReference type="AlphaFoldDB" id="A0A934WIL7"/>
<dbReference type="EMBL" id="NHSD01000178">
    <property type="protein sequence ID" value="MBK5926867.1"/>
    <property type="molecule type" value="Genomic_DNA"/>
</dbReference>
<accession>A0A934WIL7</accession>
<evidence type="ECO:0000313" key="2">
    <source>
        <dbReference type="EMBL" id="MBK5926867.1"/>
    </source>
</evidence>
<reference evidence="2" key="2">
    <citation type="journal article" date="2020" name="Microorganisms">
        <title>Osmotic Adaptation and Compatible Solute Biosynthesis of Phototrophic Bacteria as Revealed from Genome Analyses.</title>
        <authorList>
            <person name="Imhoff J.F."/>
            <person name="Rahn T."/>
            <person name="Kunzel S."/>
            <person name="Keller A."/>
            <person name="Neulinger S.C."/>
        </authorList>
    </citation>
    <scope>NUCLEOTIDE SEQUENCE</scope>
    <source>
        <strain evidence="2">LMG 28126</strain>
    </source>
</reference>
<name>A0A934WIL7_9RHOB</name>
<proteinExistence type="predicted"/>